<organism evidence="1">
    <name type="scientific">Alexandrium catenella</name>
    <name type="common">Red tide dinoflagellate</name>
    <name type="synonym">Gonyaulax catenella</name>
    <dbReference type="NCBI Taxonomy" id="2925"/>
    <lineage>
        <taxon>Eukaryota</taxon>
        <taxon>Sar</taxon>
        <taxon>Alveolata</taxon>
        <taxon>Dinophyceae</taxon>
        <taxon>Gonyaulacales</taxon>
        <taxon>Pyrocystaceae</taxon>
        <taxon>Alexandrium</taxon>
    </lineage>
</organism>
<name>A0A7S1PL75_ALECA</name>
<evidence type="ECO:0008006" key="2">
    <source>
        <dbReference type="Google" id="ProtNLM"/>
    </source>
</evidence>
<reference evidence="1" key="1">
    <citation type="submission" date="2021-01" db="EMBL/GenBank/DDBJ databases">
        <authorList>
            <person name="Corre E."/>
            <person name="Pelletier E."/>
            <person name="Niang G."/>
            <person name="Scheremetjew M."/>
            <person name="Finn R."/>
            <person name="Kale V."/>
            <person name="Holt S."/>
            <person name="Cochrane G."/>
            <person name="Meng A."/>
            <person name="Brown T."/>
            <person name="Cohen L."/>
        </authorList>
    </citation>
    <scope>NUCLEOTIDE SEQUENCE</scope>
    <source>
        <strain evidence="1">OF101</strain>
    </source>
</reference>
<accession>A0A7S1PL75</accession>
<dbReference type="SUPFAM" id="SSF57850">
    <property type="entry name" value="RING/U-box"/>
    <property type="match status" value="1"/>
</dbReference>
<evidence type="ECO:0000313" key="1">
    <source>
        <dbReference type="EMBL" id="CAD9089375.1"/>
    </source>
</evidence>
<sequence length="281" mass="29909">MKPLASEWLLRGLRQALLPQSLAALLVLAGNCGGLEGPALLQAQASVVGRLQEQADSEILRGHAVTCAGMEALAGLGLSVPVDVPDGVLEADLDNDLGPGDLDDEWYATGFMPWLAGDEESEMTGIPEGLGSVCKECRRISVEGMAGEDYFAGFWYCKQCWDSWSEVMPGRVCLSPWPAEGGGVDAAEQCGAAALLLRLPAHLRCGIGGGLITEVPVRIPGSAQAAVPVAFRRLLLERWIRRSGGHCPLTLQPLDLRSAEEAPDVREAVRAWLMENGCGPR</sequence>
<proteinExistence type="predicted"/>
<dbReference type="AlphaFoldDB" id="A0A7S1PL75"/>
<protein>
    <recommendedName>
        <fullName evidence="2">U-box domain-containing protein</fullName>
    </recommendedName>
</protein>
<dbReference type="EMBL" id="HBGE01003352">
    <property type="protein sequence ID" value="CAD9089375.1"/>
    <property type="molecule type" value="Transcribed_RNA"/>
</dbReference>
<gene>
    <name evidence="1" type="ORF">ACAT0790_LOCUS1998</name>
</gene>